<dbReference type="GO" id="GO:0097367">
    <property type="term" value="F:carbohydrate derivative binding"/>
    <property type="evidence" value="ECO:0007669"/>
    <property type="project" value="InterPro"/>
</dbReference>
<evidence type="ECO:0000256" key="4">
    <source>
        <dbReference type="SAM" id="MobiDB-lite"/>
    </source>
</evidence>
<sequence>MADRKEAGAKAGEGPASSQPTLDETDGEAPGRKSALGYTRPRTYEELRAVLASGTVHFPKRLRQVAIFLWQHPDDVALGTIVQVAEQAGVQPSTLVRFAKTFGFAGFSDLQGLFKDHVKGSWPEARGRAEPSPKAETRAELHFLGGIVAAARASLDRIGESFDVASFEAMIDVLAGADLIYLVGSKRAFPVTAYLSLTLSQQGVRNVLVDNVGSTAFDQIGCIGRGDALLAVSFSPYNSITPDLVAVAHEREAQIVTITDSTFSPLIPLSRRWIEVIESDFAGFRSLAASLSVGMALVHGVAARRSAGRRQGG</sequence>
<evidence type="ECO:0000256" key="2">
    <source>
        <dbReference type="ARBA" id="ARBA00023125"/>
    </source>
</evidence>
<dbReference type="PROSITE" id="PS51464">
    <property type="entry name" value="SIS"/>
    <property type="match status" value="1"/>
</dbReference>
<accession>A0A1M5IKQ8</accession>
<dbReference type="InterPro" id="IPR001347">
    <property type="entry name" value="SIS_dom"/>
</dbReference>
<name>A0A1M5IKQ8_9HYPH</name>
<evidence type="ECO:0000313" key="7">
    <source>
        <dbReference type="EMBL" id="SHG28944.1"/>
    </source>
</evidence>
<reference evidence="7 8" key="1">
    <citation type="submission" date="2016-11" db="EMBL/GenBank/DDBJ databases">
        <authorList>
            <person name="Jaros S."/>
            <person name="Januszkiewicz K."/>
            <person name="Wedrychowicz H."/>
        </authorList>
    </citation>
    <scope>NUCLEOTIDE SEQUENCE [LARGE SCALE GENOMIC DNA]</scope>
    <source>
        <strain evidence="7 8">DSM 19436</strain>
    </source>
</reference>
<evidence type="ECO:0000259" key="6">
    <source>
        <dbReference type="PROSITE" id="PS51464"/>
    </source>
</evidence>
<feature type="region of interest" description="Disordered" evidence="4">
    <location>
        <begin position="1"/>
        <end position="38"/>
    </location>
</feature>
<dbReference type="Proteomes" id="UP000184485">
    <property type="component" value="Unassembled WGS sequence"/>
</dbReference>
<keyword evidence="8" id="KW-1185">Reference proteome</keyword>
<dbReference type="Pfam" id="PF01418">
    <property type="entry name" value="HTH_6"/>
    <property type="match status" value="1"/>
</dbReference>
<dbReference type="PROSITE" id="PS51071">
    <property type="entry name" value="HTH_RPIR"/>
    <property type="match status" value="1"/>
</dbReference>
<dbReference type="Gene3D" id="3.40.50.10490">
    <property type="entry name" value="Glucose-6-phosphate isomerase like protein, domain 1"/>
    <property type="match status" value="1"/>
</dbReference>
<feature type="domain" description="SIS" evidence="6">
    <location>
        <begin position="170"/>
        <end position="312"/>
    </location>
</feature>
<feature type="domain" description="HTH rpiR-type" evidence="5">
    <location>
        <begin position="45"/>
        <end position="121"/>
    </location>
</feature>
<dbReference type="EMBL" id="FQUP01000004">
    <property type="protein sequence ID" value="SHG28944.1"/>
    <property type="molecule type" value="Genomic_DNA"/>
</dbReference>
<dbReference type="Gene3D" id="1.10.10.10">
    <property type="entry name" value="Winged helix-like DNA-binding domain superfamily/Winged helix DNA-binding domain"/>
    <property type="match status" value="1"/>
</dbReference>
<dbReference type="InterPro" id="IPR000281">
    <property type="entry name" value="HTH_RpiR"/>
</dbReference>
<gene>
    <name evidence="7" type="ORF">SAMN02745157_3925</name>
</gene>
<dbReference type="PANTHER" id="PTHR30514">
    <property type="entry name" value="GLUCOKINASE"/>
    <property type="match status" value="1"/>
</dbReference>
<proteinExistence type="predicted"/>
<dbReference type="AlphaFoldDB" id="A0A1M5IKQ8"/>
<dbReference type="OrthoDB" id="9814005at2"/>
<dbReference type="GO" id="GO:0003677">
    <property type="term" value="F:DNA binding"/>
    <property type="evidence" value="ECO:0007669"/>
    <property type="project" value="UniProtKB-KW"/>
</dbReference>
<evidence type="ECO:0000313" key="8">
    <source>
        <dbReference type="Proteomes" id="UP000184485"/>
    </source>
</evidence>
<evidence type="ECO:0000259" key="5">
    <source>
        <dbReference type="PROSITE" id="PS51071"/>
    </source>
</evidence>
<evidence type="ECO:0000256" key="1">
    <source>
        <dbReference type="ARBA" id="ARBA00023015"/>
    </source>
</evidence>
<dbReference type="CDD" id="cd05013">
    <property type="entry name" value="SIS_RpiR"/>
    <property type="match status" value="1"/>
</dbReference>
<dbReference type="InterPro" id="IPR046348">
    <property type="entry name" value="SIS_dom_sf"/>
</dbReference>
<dbReference type="InterPro" id="IPR009057">
    <property type="entry name" value="Homeodomain-like_sf"/>
</dbReference>
<dbReference type="GO" id="GO:0003700">
    <property type="term" value="F:DNA-binding transcription factor activity"/>
    <property type="evidence" value="ECO:0007669"/>
    <property type="project" value="InterPro"/>
</dbReference>
<dbReference type="GO" id="GO:1901135">
    <property type="term" value="P:carbohydrate derivative metabolic process"/>
    <property type="evidence" value="ECO:0007669"/>
    <property type="project" value="InterPro"/>
</dbReference>
<dbReference type="InterPro" id="IPR035472">
    <property type="entry name" value="RpiR-like_SIS"/>
</dbReference>
<dbReference type="SUPFAM" id="SSF53697">
    <property type="entry name" value="SIS domain"/>
    <property type="match status" value="1"/>
</dbReference>
<dbReference type="InterPro" id="IPR036388">
    <property type="entry name" value="WH-like_DNA-bd_sf"/>
</dbReference>
<dbReference type="SUPFAM" id="SSF46689">
    <property type="entry name" value="Homeodomain-like"/>
    <property type="match status" value="1"/>
</dbReference>
<dbReference type="InterPro" id="IPR047640">
    <property type="entry name" value="RpiR-like"/>
</dbReference>
<evidence type="ECO:0000256" key="3">
    <source>
        <dbReference type="ARBA" id="ARBA00023163"/>
    </source>
</evidence>
<organism evidence="7 8">
    <name type="scientific">Kaistia soli DSM 19436</name>
    <dbReference type="NCBI Taxonomy" id="1122133"/>
    <lineage>
        <taxon>Bacteria</taxon>
        <taxon>Pseudomonadati</taxon>
        <taxon>Pseudomonadota</taxon>
        <taxon>Alphaproteobacteria</taxon>
        <taxon>Hyphomicrobiales</taxon>
        <taxon>Kaistiaceae</taxon>
        <taxon>Kaistia</taxon>
    </lineage>
</organism>
<dbReference type="Pfam" id="PF01380">
    <property type="entry name" value="SIS"/>
    <property type="match status" value="1"/>
</dbReference>
<dbReference type="PANTHER" id="PTHR30514:SF20">
    <property type="entry name" value="TRANSCRIPTIONAL REGULATOR"/>
    <property type="match status" value="1"/>
</dbReference>
<keyword evidence="1" id="KW-0805">Transcription regulation</keyword>
<dbReference type="RefSeq" id="WP_073056194.1">
    <property type="nucleotide sequence ID" value="NZ_FQUP01000004.1"/>
</dbReference>
<protein>
    <submittedName>
        <fullName evidence="7">Transcriptional regulator, RpiR family</fullName>
    </submittedName>
</protein>
<keyword evidence="2" id="KW-0238">DNA-binding</keyword>
<keyword evidence="3" id="KW-0804">Transcription</keyword>
<dbReference type="STRING" id="1122133.SAMN02745157_3925"/>